<dbReference type="SUPFAM" id="SSF48452">
    <property type="entry name" value="TPR-like"/>
    <property type="match status" value="3"/>
</dbReference>
<evidence type="ECO:0000256" key="2">
    <source>
        <dbReference type="ARBA" id="ARBA00022803"/>
    </source>
</evidence>
<gene>
    <name evidence="3" type="ORF">DFR49_4326</name>
</gene>
<dbReference type="Pfam" id="PF14559">
    <property type="entry name" value="TPR_19"/>
    <property type="match status" value="1"/>
</dbReference>
<dbReference type="Pfam" id="PF13428">
    <property type="entry name" value="TPR_14"/>
    <property type="match status" value="1"/>
</dbReference>
<dbReference type="AlphaFoldDB" id="A0A397NDM0"/>
<keyword evidence="4" id="KW-1185">Reference proteome</keyword>
<dbReference type="Pfam" id="PF13432">
    <property type="entry name" value="TPR_16"/>
    <property type="match status" value="3"/>
</dbReference>
<dbReference type="SMART" id="SM00028">
    <property type="entry name" value="TPR"/>
    <property type="match status" value="6"/>
</dbReference>
<reference evidence="3 4" key="1">
    <citation type="submission" date="2018-08" db="EMBL/GenBank/DDBJ databases">
        <title>Genomic Encyclopedia of Type Strains, Phase IV (KMG-IV): sequencing the most valuable type-strain genomes for metagenomic binning, comparative biology and taxonomic classification.</title>
        <authorList>
            <person name="Goeker M."/>
        </authorList>
    </citation>
    <scope>NUCLEOTIDE SEQUENCE [LARGE SCALE GENOMIC DNA]</scope>
    <source>
        <strain evidence="3 4">DSM 25527</strain>
    </source>
</reference>
<evidence type="ECO:0000313" key="3">
    <source>
        <dbReference type="EMBL" id="RIA35546.1"/>
    </source>
</evidence>
<keyword evidence="1" id="KW-0677">Repeat</keyword>
<dbReference type="InterPro" id="IPR051012">
    <property type="entry name" value="CellSynth/LPSAsmb/PSIAsmb"/>
</dbReference>
<dbReference type="PANTHER" id="PTHR45586">
    <property type="entry name" value="TPR REPEAT-CONTAINING PROTEIN PA4667"/>
    <property type="match status" value="1"/>
</dbReference>
<dbReference type="InterPro" id="IPR019734">
    <property type="entry name" value="TPR_rpt"/>
</dbReference>
<dbReference type="InterPro" id="IPR011990">
    <property type="entry name" value="TPR-like_helical_dom_sf"/>
</dbReference>
<comment type="caution">
    <text evidence="3">The sequence shown here is derived from an EMBL/GenBank/DDBJ whole genome shotgun (WGS) entry which is preliminary data.</text>
</comment>
<evidence type="ECO:0000313" key="4">
    <source>
        <dbReference type="Proteomes" id="UP000266568"/>
    </source>
</evidence>
<protein>
    <submittedName>
        <fullName evidence="3">Flp pilus assembly protein TadD</fullName>
    </submittedName>
</protein>
<keyword evidence="2" id="KW-0802">TPR repeat</keyword>
<accession>A0A397NDM0</accession>
<sequence>MLDRTGKAILPAAAPRRRRKWTRRDGRRRLRLSRRTRLALMLAGAIGLLAALYAFAPRPEPAPDRAEATAALKRGLVLYGRGNVSGALAAAEEATTADKTWGLAHAFAARLHLAQGDGDAAEAEIARALRTGFAPRRAHHLLAEAWLVQGDPDRAIAEAAKAPARYAGYATRVRARATAAQGDSGGAQALLAPLLDRDDAAAWADLGTIRRDAGDIGGAIGAAARAGAIDPATPGLLVLKGTLVRSQYGLVAALPWFDAALKRDPADLDALIEDAATLGDLGRMRAMLAVTRRAIAADPADPRAYYLQAVLAARAGRFDLARVLLQKTGGTLNGMPAVLLLGGMLDYHDRAYEQAIGQWRELADLQPYNLTARRLLGAALLRAGDAKGALDALRPAALRADADRYTLTLVGRAFEAIGERDWAGIYLDRAAAPERGAAAPFGTDDSIAVLAAAADDAPGDPQAAVDYVRGLIETGQHDDALARAQHLAHAAPGAPAAQLLVGDVLTGMAREADAAAAYAHAADLRFDAPTALRLVTALDHAGRRDEAAHTLGLYLAQNPESRDALRLTARWQLAAGRWDDAIVTLERLRARLGDKDAVLLAELGSAHLGRGDTASATRLTAAAHALAPLDPAIADAYGWALFKAGKPAAARQLLRQAVATAPDHPGLRAHLAAAEGDATVRLD</sequence>
<evidence type="ECO:0000256" key="1">
    <source>
        <dbReference type="ARBA" id="ARBA00022737"/>
    </source>
</evidence>
<dbReference type="Gene3D" id="1.25.40.10">
    <property type="entry name" value="Tetratricopeptide repeat domain"/>
    <property type="match status" value="4"/>
</dbReference>
<dbReference type="PANTHER" id="PTHR45586:SF1">
    <property type="entry name" value="LIPOPOLYSACCHARIDE ASSEMBLY PROTEIN B"/>
    <property type="match status" value="1"/>
</dbReference>
<dbReference type="OrthoDB" id="7259535at2"/>
<organism evidence="3 4">
    <name type="scientific">Hephaestia caeni</name>
    <dbReference type="NCBI Taxonomy" id="645617"/>
    <lineage>
        <taxon>Bacteria</taxon>
        <taxon>Pseudomonadati</taxon>
        <taxon>Pseudomonadota</taxon>
        <taxon>Alphaproteobacteria</taxon>
        <taxon>Sphingomonadales</taxon>
        <taxon>Sphingomonadaceae</taxon>
        <taxon>Hephaestia</taxon>
    </lineage>
</organism>
<dbReference type="EMBL" id="QXDC01000006">
    <property type="protein sequence ID" value="RIA35546.1"/>
    <property type="molecule type" value="Genomic_DNA"/>
</dbReference>
<dbReference type="Proteomes" id="UP000266568">
    <property type="component" value="Unassembled WGS sequence"/>
</dbReference>
<proteinExistence type="predicted"/>
<dbReference type="RefSeq" id="WP_119037703.1">
    <property type="nucleotide sequence ID" value="NZ_QXDC01000006.1"/>
</dbReference>
<name>A0A397NDM0_9SPHN</name>